<evidence type="ECO:0000259" key="2">
    <source>
        <dbReference type="Pfam" id="PF01048"/>
    </source>
</evidence>
<gene>
    <name evidence="3" type="ORF">VFPPC_02428</name>
</gene>
<dbReference type="InterPro" id="IPR035994">
    <property type="entry name" value="Nucleoside_phosphorylase_sf"/>
</dbReference>
<dbReference type="AlphaFoldDB" id="A0A179FXB4"/>
<dbReference type="Pfam" id="PF01048">
    <property type="entry name" value="PNP_UDP_1"/>
    <property type="match status" value="1"/>
</dbReference>
<feature type="region of interest" description="Disordered" evidence="1">
    <location>
        <begin position="293"/>
        <end position="313"/>
    </location>
</feature>
<dbReference type="Proteomes" id="UP000078397">
    <property type="component" value="Unassembled WGS sequence"/>
</dbReference>
<dbReference type="EMBL" id="LSBJ02000002">
    <property type="protein sequence ID" value="OAQ69858.1"/>
    <property type="molecule type" value="Genomic_DNA"/>
</dbReference>
<sequence length="650" mass="72404">MDTKQFIEFIQNVSDRGFAEAEVTFTVEDVYKTLDENPHKAREKSKALQVQRQGRGGKRRTSRSHDFIWQNLGPWAAQSQSSIAIIEGPQHYRGWVEEIAIETTELVERQLIPVAWSLNVLPEPGDGENPRRYTAQDIVAQFCLQFVRQNPRRNTQPMLEKCLAMSKAASTELEWFGVLAWCIDGLDETYIILDVDAMDKSESRAVSWPALFESMSKDLATSTVCCIVRVILLTCTIDHSFGDLVRTKIIQLPRGNIATFRGVQKNCRLPFKPNCTERSANAWLQHVRRSRVQELQSSGRTESSEASGDTLDMRRTDETMSAPMDLCPPVSSSLLRPASRSAFKVAIICALPFEADAIRALFDCDWDEEGTVYDKAVGDPNAYSAGSVGRHSVILVHMANMGTTSAAVAAASCRCSFPNIRLALVVGVCGGVPFPSNGREMMLGDVVVSDGVIQYDHGRRLPSQFLIKDTLSDSLGRPNTEVRALLSKLKGLHSRRRMEKKLTEYLDVLRREPELAAYPPKNTPDKLFEAVYHHVSQDMSCEQAGCNGELVERDRAQQDHRPAVHFGLMASANSVMKSAQDRDEIATATKAIAFEMEGAGVWDVFPCIVIKGVCDYADSHKNKEWQRYAAASAASCAKAFLEYWIPLPDV</sequence>
<evidence type="ECO:0000313" key="3">
    <source>
        <dbReference type="EMBL" id="OAQ69858.1"/>
    </source>
</evidence>
<protein>
    <submittedName>
        <fullName evidence="3">Kinesin</fullName>
    </submittedName>
</protein>
<feature type="region of interest" description="Disordered" evidence="1">
    <location>
        <begin position="37"/>
        <end position="63"/>
    </location>
</feature>
<dbReference type="SUPFAM" id="SSF53167">
    <property type="entry name" value="Purine and uridine phosphorylases"/>
    <property type="match status" value="1"/>
</dbReference>
<comment type="caution">
    <text evidence="3">The sequence shown here is derived from an EMBL/GenBank/DDBJ whole genome shotgun (WGS) entry which is preliminary data.</text>
</comment>
<dbReference type="GeneID" id="28846070"/>
<feature type="compositionally biased region" description="Basic and acidic residues" evidence="1">
    <location>
        <begin position="37"/>
        <end position="46"/>
    </location>
</feature>
<dbReference type="InterPro" id="IPR000845">
    <property type="entry name" value="Nucleoside_phosphorylase_d"/>
</dbReference>
<proteinExistence type="predicted"/>
<name>A0A179FXB4_METCM</name>
<dbReference type="STRING" id="1380566.A0A179FXB4"/>
<evidence type="ECO:0000313" key="4">
    <source>
        <dbReference type="Proteomes" id="UP000078397"/>
    </source>
</evidence>
<dbReference type="GO" id="GO:0003824">
    <property type="term" value="F:catalytic activity"/>
    <property type="evidence" value="ECO:0007669"/>
    <property type="project" value="InterPro"/>
</dbReference>
<dbReference type="RefSeq" id="XP_018146395.1">
    <property type="nucleotide sequence ID" value="XM_018282076.1"/>
</dbReference>
<dbReference type="Gene3D" id="3.40.50.1580">
    <property type="entry name" value="Nucleoside phosphorylase domain"/>
    <property type="match status" value="1"/>
</dbReference>
<evidence type="ECO:0000256" key="1">
    <source>
        <dbReference type="SAM" id="MobiDB-lite"/>
    </source>
</evidence>
<feature type="domain" description="Nucleoside phosphorylase" evidence="2">
    <location>
        <begin position="344"/>
        <end position="641"/>
    </location>
</feature>
<feature type="compositionally biased region" description="Polar residues" evidence="1">
    <location>
        <begin position="293"/>
        <end position="307"/>
    </location>
</feature>
<dbReference type="PANTHER" id="PTHR46082:SF6">
    <property type="entry name" value="AAA+ ATPASE DOMAIN-CONTAINING PROTEIN-RELATED"/>
    <property type="match status" value="1"/>
</dbReference>
<keyword evidence="4" id="KW-1185">Reference proteome</keyword>
<accession>A0A179FXB4</accession>
<dbReference type="PANTHER" id="PTHR46082">
    <property type="entry name" value="ATP/GTP-BINDING PROTEIN-RELATED"/>
    <property type="match status" value="1"/>
</dbReference>
<dbReference type="KEGG" id="pchm:VFPPC_02428"/>
<dbReference type="InterPro" id="IPR053137">
    <property type="entry name" value="NLR-like"/>
</dbReference>
<reference evidence="3 4" key="1">
    <citation type="journal article" date="2016" name="PLoS Pathog.">
        <title>Biosynthesis of antibiotic leucinostatins in bio-control fungus Purpureocillium lilacinum and their inhibition on phytophthora revealed by genome mining.</title>
        <authorList>
            <person name="Wang G."/>
            <person name="Liu Z."/>
            <person name="Lin R."/>
            <person name="Li E."/>
            <person name="Mao Z."/>
            <person name="Ling J."/>
            <person name="Yang Y."/>
            <person name="Yin W.B."/>
            <person name="Xie B."/>
        </authorList>
    </citation>
    <scope>NUCLEOTIDE SEQUENCE [LARGE SCALE GENOMIC DNA]</scope>
    <source>
        <strain evidence="3">170</strain>
    </source>
</reference>
<dbReference type="OrthoDB" id="1658288at2759"/>
<dbReference type="GO" id="GO:0009116">
    <property type="term" value="P:nucleoside metabolic process"/>
    <property type="evidence" value="ECO:0007669"/>
    <property type="project" value="InterPro"/>
</dbReference>
<organism evidence="3 4">
    <name type="scientific">Pochonia chlamydosporia 170</name>
    <dbReference type="NCBI Taxonomy" id="1380566"/>
    <lineage>
        <taxon>Eukaryota</taxon>
        <taxon>Fungi</taxon>
        <taxon>Dikarya</taxon>
        <taxon>Ascomycota</taxon>
        <taxon>Pezizomycotina</taxon>
        <taxon>Sordariomycetes</taxon>
        <taxon>Hypocreomycetidae</taxon>
        <taxon>Hypocreales</taxon>
        <taxon>Clavicipitaceae</taxon>
        <taxon>Pochonia</taxon>
    </lineage>
</organism>